<dbReference type="PANTHER" id="PTHR30055">
    <property type="entry name" value="HTH-TYPE TRANSCRIPTIONAL REGULATOR RUTR"/>
    <property type="match status" value="1"/>
</dbReference>
<dbReference type="STRING" id="1499688.BN000_05270"/>
<dbReference type="OrthoDB" id="2373640at2"/>
<dbReference type="SUPFAM" id="SSF46689">
    <property type="entry name" value="Homeodomain-like"/>
    <property type="match status" value="1"/>
</dbReference>
<evidence type="ECO:0000313" key="4">
    <source>
        <dbReference type="EMBL" id="CRK85198.1"/>
    </source>
</evidence>
<keyword evidence="1 2" id="KW-0238">DNA-binding</keyword>
<dbReference type="InterPro" id="IPR001647">
    <property type="entry name" value="HTH_TetR"/>
</dbReference>
<reference evidence="5" key="1">
    <citation type="submission" date="2015-05" db="EMBL/GenBank/DDBJ databases">
        <authorList>
            <person name="Urmite Genomes"/>
        </authorList>
    </citation>
    <scope>NUCLEOTIDE SEQUENCE [LARGE SCALE GENOMIC DNA]</scope>
    <source>
        <strain evidence="5">LF1</strain>
    </source>
</reference>
<organism evidence="4 5">
    <name type="scientific">Neobacillus massiliamazoniensis</name>
    <dbReference type="NCBI Taxonomy" id="1499688"/>
    <lineage>
        <taxon>Bacteria</taxon>
        <taxon>Bacillati</taxon>
        <taxon>Bacillota</taxon>
        <taxon>Bacilli</taxon>
        <taxon>Bacillales</taxon>
        <taxon>Bacillaceae</taxon>
        <taxon>Neobacillus</taxon>
    </lineage>
</organism>
<dbReference type="InterPro" id="IPR050109">
    <property type="entry name" value="HTH-type_TetR-like_transc_reg"/>
</dbReference>
<proteinExistence type="predicted"/>
<feature type="domain" description="HTH tetR-type" evidence="3">
    <location>
        <begin position="14"/>
        <end position="74"/>
    </location>
</feature>
<name>A0A0U1P4S4_9BACI</name>
<sequence length="197" mass="22406">MSPLNKEQLNQIRDERKEQIMRAALKVFAQWGIVGTKISMIAAEAGVSQGLFYHYFKSKDEAFIALVKEAMEISYTSTKSLQSIPISPLEKIRFLTEAILEEESKYYYLLIYQARSSEGVPDEVKELFTQYSMKAYVDLLMPLFAEGQQAGEIVAGDLEELISSYLTILSGVMVMNARESSDYRIPEVDMVMRLVTK</sequence>
<keyword evidence="5" id="KW-1185">Reference proteome</keyword>
<dbReference type="Gene3D" id="1.10.357.10">
    <property type="entry name" value="Tetracycline Repressor, domain 2"/>
    <property type="match status" value="1"/>
</dbReference>
<protein>
    <submittedName>
        <fullName evidence="4">TetR/AcrR family transcriptional regulator</fullName>
    </submittedName>
</protein>
<dbReference type="SUPFAM" id="SSF48498">
    <property type="entry name" value="Tetracyclin repressor-like, C-terminal domain"/>
    <property type="match status" value="1"/>
</dbReference>
<dbReference type="Proteomes" id="UP000199087">
    <property type="component" value="Unassembled WGS sequence"/>
</dbReference>
<feature type="DNA-binding region" description="H-T-H motif" evidence="2">
    <location>
        <begin position="37"/>
        <end position="56"/>
    </location>
</feature>
<evidence type="ECO:0000256" key="1">
    <source>
        <dbReference type="ARBA" id="ARBA00023125"/>
    </source>
</evidence>
<dbReference type="PRINTS" id="PR00455">
    <property type="entry name" value="HTHTETR"/>
</dbReference>
<dbReference type="GO" id="GO:0003677">
    <property type="term" value="F:DNA binding"/>
    <property type="evidence" value="ECO:0007669"/>
    <property type="project" value="UniProtKB-UniRule"/>
</dbReference>
<dbReference type="GO" id="GO:0006355">
    <property type="term" value="P:regulation of DNA-templated transcription"/>
    <property type="evidence" value="ECO:0007669"/>
    <property type="project" value="UniProtKB-ARBA"/>
</dbReference>
<dbReference type="InterPro" id="IPR036271">
    <property type="entry name" value="Tet_transcr_reg_TetR-rel_C_sf"/>
</dbReference>
<dbReference type="PROSITE" id="PS50977">
    <property type="entry name" value="HTH_TETR_2"/>
    <property type="match status" value="1"/>
</dbReference>
<dbReference type="AlphaFoldDB" id="A0A0U1P4S4"/>
<dbReference type="Pfam" id="PF00440">
    <property type="entry name" value="TetR_N"/>
    <property type="match status" value="1"/>
</dbReference>
<dbReference type="EMBL" id="CVRB01000007">
    <property type="protein sequence ID" value="CRK85198.1"/>
    <property type="molecule type" value="Genomic_DNA"/>
</dbReference>
<accession>A0A0U1P4S4</accession>
<evidence type="ECO:0000313" key="5">
    <source>
        <dbReference type="Proteomes" id="UP000199087"/>
    </source>
</evidence>
<evidence type="ECO:0000259" key="3">
    <source>
        <dbReference type="PROSITE" id="PS50977"/>
    </source>
</evidence>
<dbReference type="InterPro" id="IPR009057">
    <property type="entry name" value="Homeodomain-like_sf"/>
</dbReference>
<evidence type="ECO:0000256" key="2">
    <source>
        <dbReference type="PROSITE-ProRule" id="PRU00335"/>
    </source>
</evidence>
<gene>
    <name evidence="4" type="ORF">BN000_05270</name>
</gene>
<dbReference type="RefSeq" id="WP_090640015.1">
    <property type="nucleotide sequence ID" value="NZ_CVRB01000007.1"/>
</dbReference>